<dbReference type="AlphaFoldDB" id="A0A7H4PJB0"/>
<evidence type="ECO:0000256" key="2">
    <source>
        <dbReference type="ARBA" id="ARBA00012973"/>
    </source>
</evidence>
<dbReference type="PROSITE" id="PS00815">
    <property type="entry name" value="AIPM_HOMOCIT_SYNTH_1"/>
    <property type="match status" value="1"/>
</dbReference>
<keyword evidence="4 8" id="KW-0808">Transferase</keyword>
<evidence type="ECO:0000313" key="11">
    <source>
        <dbReference type="Proteomes" id="UP000254863"/>
    </source>
</evidence>
<dbReference type="PROSITE" id="PS50991">
    <property type="entry name" value="PYR_CT"/>
    <property type="match status" value="1"/>
</dbReference>
<dbReference type="Proteomes" id="UP000254863">
    <property type="component" value="Unassembled WGS sequence"/>
</dbReference>
<evidence type="ECO:0000313" key="10">
    <source>
        <dbReference type="EMBL" id="STW78483.1"/>
    </source>
</evidence>
<dbReference type="GO" id="GO:0003852">
    <property type="term" value="F:2-isopropylmalate synthase activity"/>
    <property type="evidence" value="ECO:0007669"/>
    <property type="project" value="UniProtKB-EC"/>
</dbReference>
<evidence type="ECO:0000256" key="5">
    <source>
        <dbReference type="ARBA" id="ARBA00023211"/>
    </source>
</evidence>
<dbReference type="InterPro" id="IPR050073">
    <property type="entry name" value="2-IPM_HCS-like"/>
</dbReference>
<dbReference type="PANTHER" id="PTHR10277:SF9">
    <property type="entry name" value="2-ISOPROPYLMALATE SYNTHASE 1, CHLOROPLASTIC-RELATED"/>
    <property type="match status" value="1"/>
</dbReference>
<proteinExistence type="inferred from homology"/>
<dbReference type="InterPro" id="IPR002034">
    <property type="entry name" value="AIPM/Hcit_synth_CS"/>
</dbReference>
<feature type="domain" description="Pyruvate carboxyltransferase" evidence="9">
    <location>
        <begin position="4"/>
        <end position="68"/>
    </location>
</feature>
<comment type="function">
    <text evidence="7">Catalyzes the condensation of the acetyl group of acetyl-CoA with 3-methyl-2-oxobutanoate (2-ketoisovalerate) to form 3-carboxy-3-hydroxy-4-methylpentanoate (2-isopropylmalate).</text>
</comment>
<keyword evidence="5" id="KW-0464">Manganese</keyword>
<dbReference type="EMBL" id="UGMS01000003">
    <property type="protein sequence ID" value="STW78483.1"/>
    <property type="molecule type" value="Genomic_DNA"/>
</dbReference>
<evidence type="ECO:0000256" key="1">
    <source>
        <dbReference type="ARBA" id="ARBA00004689"/>
    </source>
</evidence>
<keyword evidence="10" id="KW-0012">Acyltransferase</keyword>
<keyword evidence="6" id="KW-0100">Branched-chain amino acid biosynthesis</keyword>
<dbReference type="InterPro" id="IPR000891">
    <property type="entry name" value="PYR_CT"/>
</dbReference>
<evidence type="ECO:0000256" key="4">
    <source>
        <dbReference type="ARBA" id="ARBA00022679"/>
    </source>
</evidence>
<evidence type="ECO:0000256" key="8">
    <source>
        <dbReference type="RuleBase" id="RU003523"/>
    </source>
</evidence>
<dbReference type="EC" id="2.3.3.13" evidence="2"/>
<dbReference type="PANTHER" id="PTHR10277">
    <property type="entry name" value="HOMOCITRATE SYNTHASE-RELATED"/>
    <property type="match status" value="1"/>
</dbReference>
<organism evidence="10 11">
    <name type="scientific">Klebsiella michiganensis</name>
    <dbReference type="NCBI Taxonomy" id="1134687"/>
    <lineage>
        <taxon>Bacteria</taxon>
        <taxon>Pseudomonadati</taxon>
        <taxon>Pseudomonadota</taxon>
        <taxon>Gammaproteobacteria</taxon>
        <taxon>Enterobacterales</taxon>
        <taxon>Enterobacteriaceae</taxon>
        <taxon>Klebsiella/Raoultella group</taxon>
        <taxon>Klebsiella</taxon>
    </lineage>
</organism>
<gene>
    <name evidence="10" type="primary">leuA_4</name>
    <name evidence="10" type="ORF">NCTC11685_05786</name>
</gene>
<evidence type="ECO:0000259" key="9">
    <source>
        <dbReference type="PROSITE" id="PS50991"/>
    </source>
</evidence>
<name>A0A7H4PJB0_9ENTR</name>
<dbReference type="GO" id="GO:0009098">
    <property type="term" value="P:L-leucine biosynthetic process"/>
    <property type="evidence" value="ECO:0007669"/>
    <property type="project" value="TreeGrafter"/>
</dbReference>
<accession>A0A7H4PJB0</accession>
<sequence>MGRVLINDTTLRDGEQSPGVAFRTSEKVAIAEALYAAGITAMEVGTPAMGTRRSRGSSWCVASCPTRR</sequence>
<protein>
    <recommendedName>
        <fullName evidence="2">2-isopropylmalate synthase</fullName>
        <ecNumber evidence="2">2.3.3.13</ecNumber>
    </recommendedName>
</protein>
<dbReference type="Pfam" id="PF00682">
    <property type="entry name" value="HMGL-like"/>
    <property type="match status" value="1"/>
</dbReference>
<dbReference type="InterPro" id="IPR013785">
    <property type="entry name" value="Aldolase_TIM"/>
</dbReference>
<comment type="caution">
    <text evidence="10">The sequence shown here is derived from an EMBL/GenBank/DDBJ whole genome shotgun (WGS) entry which is preliminary data.</text>
</comment>
<keyword evidence="3" id="KW-0028">Amino-acid biosynthesis</keyword>
<evidence type="ECO:0000256" key="7">
    <source>
        <dbReference type="ARBA" id="ARBA00037629"/>
    </source>
</evidence>
<comment type="pathway">
    <text evidence="1">Amino-acid biosynthesis; L-leucine biosynthesis; L-leucine from 3-methyl-2-oxobutanoate: step 1/4.</text>
</comment>
<dbReference type="SUPFAM" id="SSF51569">
    <property type="entry name" value="Aldolase"/>
    <property type="match status" value="1"/>
</dbReference>
<evidence type="ECO:0000256" key="3">
    <source>
        <dbReference type="ARBA" id="ARBA00022605"/>
    </source>
</evidence>
<dbReference type="Gene3D" id="3.20.20.70">
    <property type="entry name" value="Aldolase class I"/>
    <property type="match status" value="1"/>
</dbReference>
<evidence type="ECO:0000256" key="6">
    <source>
        <dbReference type="ARBA" id="ARBA00023304"/>
    </source>
</evidence>
<comment type="similarity">
    <text evidence="8">Belongs to the alpha-IPM synthase/homocitrate synthase family.</text>
</comment>
<reference evidence="10 11" key="1">
    <citation type="submission" date="2018-06" db="EMBL/GenBank/DDBJ databases">
        <authorList>
            <consortium name="Pathogen Informatics"/>
            <person name="Doyle S."/>
        </authorList>
    </citation>
    <scope>NUCLEOTIDE SEQUENCE [LARGE SCALE GENOMIC DNA]</scope>
    <source>
        <strain evidence="10 11">NCTC11685</strain>
    </source>
</reference>